<accession>A0A5E4S1L0</accession>
<feature type="transmembrane region" description="Helical" evidence="1">
    <location>
        <begin position="93"/>
        <end position="111"/>
    </location>
</feature>
<sequence length="159" mass="17216">MQPFQASCPTCLRLERLAYQFALYSVVVIFIGYGAYKFTAYEAAAIFPLVSSHPLLSWLYRIVSTQGVSNLIGVFELAAALAMAYPRNWRVRVAGSLGVALTLVVTLSFIVTTPNFGGSAFGFLIKDLSLLGIALFVAAHTLVKGHEQSLHGPRHPAAQ</sequence>
<feature type="transmembrane region" description="Helical" evidence="1">
    <location>
        <begin position="21"/>
        <end position="38"/>
    </location>
</feature>
<dbReference type="Proteomes" id="UP000406256">
    <property type="component" value="Unassembled WGS sequence"/>
</dbReference>
<keyword evidence="3" id="KW-1185">Reference proteome</keyword>
<gene>
    <name evidence="2" type="primary">rclC</name>
    <name evidence="2" type="ORF">PAN31108_00558</name>
</gene>
<evidence type="ECO:0000313" key="3">
    <source>
        <dbReference type="Proteomes" id="UP000406256"/>
    </source>
</evidence>
<dbReference type="GO" id="GO:0005886">
    <property type="term" value="C:plasma membrane"/>
    <property type="evidence" value="ECO:0007669"/>
    <property type="project" value="TreeGrafter"/>
</dbReference>
<name>A0A5E4S1L0_9BURK</name>
<dbReference type="InterPro" id="IPR016865">
    <property type="entry name" value="RclC"/>
</dbReference>
<dbReference type="AlphaFoldDB" id="A0A5E4S1L0"/>
<keyword evidence="1" id="KW-1133">Transmembrane helix</keyword>
<dbReference type="PIRSF" id="PIRSF028065">
    <property type="entry name" value="UCP028065"/>
    <property type="match status" value="1"/>
</dbReference>
<feature type="transmembrane region" description="Helical" evidence="1">
    <location>
        <begin position="123"/>
        <end position="143"/>
    </location>
</feature>
<evidence type="ECO:0000313" key="2">
    <source>
        <dbReference type="EMBL" id="VVD69686.1"/>
    </source>
</evidence>
<keyword evidence="1" id="KW-0812">Transmembrane</keyword>
<organism evidence="2 3">
    <name type="scientific">Pandoraea anhela</name>
    <dbReference type="NCBI Taxonomy" id="2508295"/>
    <lineage>
        <taxon>Bacteria</taxon>
        <taxon>Pseudomonadati</taxon>
        <taxon>Pseudomonadota</taxon>
        <taxon>Betaproteobacteria</taxon>
        <taxon>Burkholderiales</taxon>
        <taxon>Burkholderiaceae</taxon>
        <taxon>Pandoraea</taxon>
    </lineage>
</organism>
<dbReference type="PANTHER" id="PTHR40106">
    <property type="entry name" value="INNER MEMBRANE PROTEIN RCLC"/>
    <property type="match status" value="1"/>
</dbReference>
<feature type="transmembrane region" description="Helical" evidence="1">
    <location>
        <begin position="58"/>
        <end position="81"/>
    </location>
</feature>
<dbReference type="EMBL" id="CABPSB010000001">
    <property type="protein sequence ID" value="VVD69686.1"/>
    <property type="molecule type" value="Genomic_DNA"/>
</dbReference>
<dbReference type="InterPro" id="IPR007339">
    <property type="entry name" value="RclC-like"/>
</dbReference>
<keyword evidence="1" id="KW-0472">Membrane</keyword>
<protein>
    <submittedName>
        <fullName evidence="2">Inner membrane protein RclC</fullName>
    </submittedName>
</protein>
<dbReference type="GO" id="GO:1901530">
    <property type="term" value="P:response to hypochlorite"/>
    <property type="evidence" value="ECO:0007669"/>
    <property type="project" value="TreeGrafter"/>
</dbReference>
<proteinExistence type="predicted"/>
<evidence type="ECO:0000256" key="1">
    <source>
        <dbReference type="SAM" id="Phobius"/>
    </source>
</evidence>
<dbReference type="Pfam" id="PF04224">
    <property type="entry name" value="DUF417"/>
    <property type="match status" value="1"/>
</dbReference>
<dbReference type="RefSeq" id="WP_174994814.1">
    <property type="nucleotide sequence ID" value="NZ_CABPSB010000001.1"/>
</dbReference>
<reference evidence="2 3" key="1">
    <citation type="submission" date="2019-08" db="EMBL/GenBank/DDBJ databases">
        <authorList>
            <person name="Peeters C."/>
        </authorList>
    </citation>
    <scope>NUCLEOTIDE SEQUENCE [LARGE SCALE GENOMIC DNA]</scope>
    <source>
        <strain evidence="2 3">LMG 31108</strain>
    </source>
</reference>
<dbReference type="PANTHER" id="PTHR40106:SF1">
    <property type="entry name" value="INNER MEMBRANE PROTEIN RCLC"/>
    <property type="match status" value="1"/>
</dbReference>